<dbReference type="InParanoid" id="A0A0C3D5A6"/>
<dbReference type="EMBL" id="KN822124">
    <property type="protein sequence ID" value="KIM55980.1"/>
    <property type="molecule type" value="Genomic_DNA"/>
</dbReference>
<proteinExistence type="predicted"/>
<evidence type="ECO:0000313" key="2">
    <source>
        <dbReference type="EMBL" id="KIM55980.1"/>
    </source>
</evidence>
<evidence type="ECO:0000313" key="3">
    <source>
        <dbReference type="Proteomes" id="UP000053989"/>
    </source>
</evidence>
<dbReference type="AlphaFoldDB" id="A0A0C3D5A6"/>
<dbReference type="Proteomes" id="UP000053989">
    <property type="component" value="Unassembled WGS sequence"/>
</dbReference>
<reference evidence="3" key="2">
    <citation type="submission" date="2015-01" db="EMBL/GenBank/DDBJ databases">
        <title>Evolutionary Origins and Diversification of the Mycorrhizal Mutualists.</title>
        <authorList>
            <consortium name="DOE Joint Genome Institute"/>
            <consortium name="Mycorrhizal Genomics Consortium"/>
            <person name="Kohler A."/>
            <person name="Kuo A."/>
            <person name="Nagy L.G."/>
            <person name="Floudas D."/>
            <person name="Copeland A."/>
            <person name="Barry K.W."/>
            <person name="Cichocki N."/>
            <person name="Veneault-Fourrey C."/>
            <person name="LaButti K."/>
            <person name="Lindquist E.A."/>
            <person name="Lipzen A."/>
            <person name="Lundell T."/>
            <person name="Morin E."/>
            <person name="Murat C."/>
            <person name="Riley R."/>
            <person name="Ohm R."/>
            <person name="Sun H."/>
            <person name="Tunlid A."/>
            <person name="Henrissat B."/>
            <person name="Grigoriev I.V."/>
            <person name="Hibbett D.S."/>
            <person name="Martin F."/>
        </authorList>
    </citation>
    <scope>NUCLEOTIDE SEQUENCE [LARGE SCALE GENOMIC DNA]</scope>
    <source>
        <strain evidence="3">Foug A</strain>
    </source>
</reference>
<keyword evidence="3" id="KW-1185">Reference proteome</keyword>
<dbReference type="HOGENOM" id="CLU_2293325_0_0_1"/>
<sequence>MRKETSQLMAILTPQLSPQEFHSPDLNVLKALLHSTNPWYSLGTRQRHVSPMTTPVVLCTTSTNLIKAFNHRLSFPRLSRYRNSPNKGQKRTMCLNRNQET</sequence>
<name>A0A0C3D5A6_9AGAM</name>
<organism evidence="2 3">
    <name type="scientific">Scleroderma citrinum Foug A</name>
    <dbReference type="NCBI Taxonomy" id="1036808"/>
    <lineage>
        <taxon>Eukaryota</taxon>
        <taxon>Fungi</taxon>
        <taxon>Dikarya</taxon>
        <taxon>Basidiomycota</taxon>
        <taxon>Agaricomycotina</taxon>
        <taxon>Agaricomycetes</taxon>
        <taxon>Agaricomycetidae</taxon>
        <taxon>Boletales</taxon>
        <taxon>Sclerodermatineae</taxon>
        <taxon>Sclerodermataceae</taxon>
        <taxon>Scleroderma</taxon>
    </lineage>
</organism>
<protein>
    <submittedName>
        <fullName evidence="2">Uncharacterized protein</fullName>
    </submittedName>
</protein>
<feature type="region of interest" description="Disordered" evidence="1">
    <location>
        <begin position="80"/>
        <end position="101"/>
    </location>
</feature>
<evidence type="ECO:0000256" key="1">
    <source>
        <dbReference type="SAM" id="MobiDB-lite"/>
    </source>
</evidence>
<accession>A0A0C3D5A6</accession>
<reference evidence="2 3" key="1">
    <citation type="submission" date="2014-04" db="EMBL/GenBank/DDBJ databases">
        <authorList>
            <consortium name="DOE Joint Genome Institute"/>
            <person name="Kuo A."/>
            <person name="Kohler A."/>
            <person name="Nagy L.G."/>
            <person name="Floudas D."/>
            <person name="Copeland A."/>
            <person name="Barry K.W."/>
            <person name="Cichocki N."/>
            <person name="Veneault-Fourrey C."/>
            <person name="LaButti K."/>
            <person name="Lindquist E.A."/>
            <person name="Lipzen A."/>
            <person name="Lundell T."/>
            <person name="Morin E."/>
            <person name="Murat C."/>
            <person name="Sun H."/>
            <person name="Tunlid A."/>
            <person name="Henrissat B."/>
            <person name="Grigoriev I.V."/>
            <person name="Hibbett D.S."/>
            <person name="Martin F."/>
            <person name="Nordberg H.P."/>
            <person name="Cantor M.N."/>
            <person name="Hua S.X."/>
        </authorList>
    </citation>
    <scope>NUCLEOTIDE SEQUENCE [LARGE SCALE GENOMIC DNA]</scope>
    <source>
        <strain evidence="2 3">Foug A</strain>
    </source>
</reference>
<gene>
    <name evidence="2" type="ORF">SCLCIDRAFT_1220630</name>
</gene>